<feature type="compositionally biased region" description="Basic and acidic residues" evidence="1">
    <location>
        <begin position="356"/>
        <end position="366"/>
    </location>
</feature>
<evidence type="ECO:0000256" key="1">
    <source>
        <dbReference type="SAM" id="MobiDB-lite"/>
    </source>
</evidence>
<feature type="region of interest" description="Disordered" evidence="1">
    <location>
        <begin position="177"/>
        <end position="237"/>
    </location>
</feature>
<dbReference type="InterPro" id="IPR040256">
    <property type="entry name" value="At4g02000-like"/>
</dbReference>
<dbReference type="PANTHER" id="PTHR31286">
    <property type="entry name" value="GLYCINE-RICH CELL WALL STRUCTURAL PROTEIN 1.8-LIKE"/>
    <property type="match status" value="1"/>
</dbReference>
<reference evidence="3 4" key="1">
    <citation type="journal article" date="2016" name="Sci. Rep.">
        <title>The Dendrobium catenatum Lindl. genome sequence provides insights into polysaccharide synthase, floral development and adaptive evolution.</title>
        <authorList>
            <person name="Zhang G.Q."/>
            <person name="Xu Q."/>
            <person name="Bian C."/>
            <person name="Tsai W.C."/>
            <person name="Yeh C.M."/>
            <person name="Liu K.W."/>
            <person name="Yoshida K."/>
            <person name="Zhang L.S."/>
            <person name="Chang S.B."/>
            <person name="Chen F."/>
            <person name="Shi Y."/>
            <person name="Su Y.Y."/>
            <person name="Zhang Y.Q."/>
            <person name="Chen L.J."/>
            <person name="Yin Y."/>
            <person name="Lin M."/>
            <person name="Huang H."/>
            <person name="Deng H."/>
            <person name="Wang Z.W."/>
            <person name="Zhu S.L."/>
            <person name="Zhao X."/>
            <person name="Deng C."/>
            <person name="Niu S.C."/>
            <person name="Huang J."/>
            <person name="Wang M."/>
            <person name="Liu G.H."/>
            <person name="Yang H.J."/>
            <person name="Xiao X.J."/>
            <person name="Hsiao Y.Y."/>
            <person name="Wu W.L."/>
            <person name="Chen Y.Y."/>
            <person name="Mitsuda N."/>
            <person name="Ohme-Takagi M."/>
            <person name="Luo Y.B."/>
            <person name="Van de Peer Y."/>
            <person name="Liu Z.J."/>
        </authorList>
    </citation>
    <scope>NUCLEOTIDE SEQUENCE [LARGE SCALE GENOMIC DNA]</scope>
    <source>
        <tissue evidence="3">The whole plant</tissue>
    </source>
</reference>
<protein>
    <recommendedName>
        <fullName evidence="2">DUF4283 domain-containing protein</fullName>
    </recommendedName>
</protein>
<dbReference type="AlphaFoldDB" id="A0A2I0W4V2"/>
<dbReference type="Proteomes" id="UP000233837">
    <property type="component" value="Unassembled WGS sequence"/>
</dbReference>
<dbReference type="InterPro" id="IPR025558">
    <property type="entry name" value="DUF4283"/>
</dbReference>
<feature type="compositionally biased region" description="Basic and acidic residues" evidence="1">
    <location>
        <begin position="214"/>
        <end position="223"/>
    </location>
</feature>
<gene>
    <name evidence="3" type="ORF">MA16_Dca025957</name>
</gene>
<evidence type="ECO:0000259" key="2">
    <source>
        <dbReference type="Pfam" id="PF14111"/>
    </source>
</evidence>
<reference evidence="3 4" key="2">
    <citation type="journal article" date="2017" name="Nature">
        <title>The Apostasia genome and the evolution of orchids.</title>
        <authorList>
            <person name="Zhang G.Q."/>
            <person name="Liu K.W."/>
            <person name="Li Z."/>
            <person name="Lohaus R."/>
            <person name="Hsiao Y.Y."/>
            <person name="Niu S.C."/>
            <person name="Wang J.Y."/>
            <person name="Lin Y.C."/>
            <person name="Xu Q."/>
            <person name="Chen L.J."/>
            <person name="Yoshida K."/>
            <person name="Fujiwara S."/>
            <person name="Wang Z.W."/>
            <person name="Zhang Y.Q."/>
            <person name="Mitsuda N."/>
            <person name="Wang M."/>
            <person name="Liu G.H."/>
            <person name="Pecoraro L."/>
            <person name="Huang H.X."/>
            <person name="Xiao X.J."/>
            <person name="Lin M."/>
            <person name="Wu X.Y."/>
            <person name="Wu W.L."/>
            <person name="Chen Y.Y."/>
            <person name="Chang S.B."/>
            <person name="Sakamoto S."/>
            <person name="Ohme-Takagi M."/>
            <person name="Yagi M."/>
            <person name="Zeng S.J."/>
            <person name="Shen C.Y."/>
            <person name="Yeh C.M."/>
            <person name="Luo Y.B."/>
            <person name="Tsai W.C."/>
            <person name="Van de Peer Y."/>
            <person name="Liu Z.J."/>
        </authorList>
    </citation>
    <scope>NUCLEOTIDE SEQUENCE [LARGE SCALE GENOMIC DNA]</scope>
    <source>
        <tissue evidence="3">The whole plant</tissue>
    </source>
</reference>
<dbReference type="EMBL" id="KZ502922">
    <property type="protein sequence ID" value="PKU70677.1"/>
    <property type="molecule type" value="Genomic_DNA"/>
</dbReference>
<feature type="region of interest" description="Disordered" evidence="1">
    <location>
        <begin position="349"/>
        <end position="369"/>
    </location>
</feature>
<sequence>MARGGGLRSPPPNGGFGGRGGGKKEGRVGNRWQVLADEEAGGGEPAAVVARGGLPSRSPGIGRSMAVPSKGLAPPSVREEKGKKTAGIARPGKENDRAAIQAEELQGAGAASMVQEPATKFTPSKGKFELGISSSISKPLAVRELIMRSIGISPPAANTQAGTNGKSLRTGCVGVASESSSGHCSPRGSLYGSEEGQYAGPEREAAAASDMEDDKVSSPRDGAEMATGSEYDLESDRENEEANDMVASGEAFGNQTEMDEDLATQAELQLRALEAAVHPASRIGKSWADCTELHECPIFVHDENGDEKMMEGGYSKPFSPRRELPQGSANTDCQASSLCPQGVCQNASKQPSSIIRPEDSSHKEPSHLGVTPTNPFAWNKVQLVPISKLCKESFLGKDGKSVDPEIEAVHNNIAKLDRAIIAKVVGRRIAFPYLLTELKKRWFQFGEFEIVTIAPNSFICIFSSLEGRDAVLSGGPWIVGGNIIGMDRWSPSATSNSLHGLHSSIWIRLPQLPLMYWDTSNITRIANMLGDPMWMDSHTSKWGRSSFARICVRIDLSQRLMPGVWINGIHGCFFQKVEYEGLTNFCFDCGFIGHAKGGCSARFTNQEAPQNVDSARLPTTQPVEHQPAVPPSTDTNQARVEPPAPNEPEDNSFGDWNLVTRKKKGKAKQDISQPSHQRKQPPGHEQQAETNKAVPNSREELRRMEDISDRIVNPSSKHQSNHNVVFHAERSTSDPASLTVNLSKRQHKASKTYMEKQLLQLGPIATIPRKRRKNLLDDIGGDFVPFEDQ</sequence>
<dbReference type="PANTHER" id="PTHR31286:SF99">
    <property type="entry name" value="DUF4283 DOMAIN-CONTAINING PROTEIN"/>
    <property type="match status" value="1"/>
</dbReference>
<evidence type="ECO:0000313" key="3">
    <source>
        <dbReference type="EMBL" id="PKU70677.1"/>
    </source>
</evidence>
<dbReference type="Pfam" id="PF14111">
    <property type="entry name" value="DUF4283"/>
    <property type="match status" value="1"/>
</dbReference>
<feature type="domain" description="DUF4283" evidence="2">
    <location>
        <begin position="414"/>
        <end position="493"/>
    </location>
</feature>
<feature type="region of interest" description="Disordered" evidence="1">
    <location>
        <begin position="620"/>
        <end position="699"/>
    </location>
</feature>
<proteinExistence type="predicted"/>
<organism evidence="3 4">
    <name type="scientific">Dendrobium catenatum</name>
    <dbReference type="NCBI Taxonomy" id="906689"/>
    <lineage>
        <taxon>Eukaryota</taxon>
        <taxon>Viridiplantae</taxon>
        <taxon>Streptophyta</taxon>
        <taxon>Embryophyta</taxon>
        <taxon>Tracheophyta</taxon>
        <taxon>Spermatophyta</taxon>
        <taxon>Magnoliopsida</taxon>
        <taxon>Liliopsida</taxon>
        <taxon>Asparagales</taxon>
        <taxon>Orchidaceae</taxon>
        <taxon>Epidendroideae</taxon>
        <taxon>Malaxideae</taxon>
        <taxon>Dendrobiinae</taxon>
        <taxon>Dendrobium</taxon>
    </lineage>
</organism>
<keyword evidence="4" id="KW-1185">Reference proteome</keyword>
<name>A0A2I0W4V2_9ASPA</name>
<accession>A0A2I0W4V2</accession>
<feature type="region of interest" description="Disordered" evidence="1">
    <location>
        <begin position="1"/>
        <end position="96"/>
    </location>
</feature>
<evidence type="ECO:0000313" key="4">
    <source>
        <dbReference type="Proteomes" id="UP000233837"/>
    </source>
</evidence>